<name>A0A6L7F140_9ACTN</name>
<dbReference type="SUPFAM" id="SSF55781">
    <property type="entry name" value="GAF domain-like"/>
    <property type="match status" value="1"/>
</dbReference>
<dbReference type="Gene3D" id="1.10.10.2840">
    <property type="entry name" value="PucR C-terminal helix-turn-helix domain"/>
    <property type="match status" value="1"/>
</dbReference>
<dbReference type="Gene3D" id="3.30.450.40">
    <property type="match status" value="1"/>
</dbReference>
<dbReference type="InterPro" id="IPR042070">
    <property type="entry name" value="PucR_C-HTH_sf"/>
</dbReference>
<protein>
    <submittedName>
        <fullName evidence="3">GAF domain-containing protein</fullName>
    </submittedName>
</protein>
<dbReference type="Proteomes" id="UP000473325">
    <property type="component" value="Unassembled WGS sequence"/>
</dbReference>
<reference evidence="3 4" key="1">
    <citation type="submission" date="2019-12" db="EMBL/GenBank/DDBJ databases">
        <authorList>
            <person name="Kun Z."/>
        </authorList>
    </citation>
    <scope>NUCLEOTIDE SEQUENCE [LARGE SCALE GENOMIC DNA]</scope>
    <source>
        <strain evidence="3 4">YIM 123512</strain>
    </source>
</reference>
<organism evidence="3 4">
    <name type="scientific">Nocardioides flavescens</name>
    <dbReference type="NCBI Taxonomy" id="2691959"/>
    <lineage>
        <taxon>Bacteria</taxon>
        <taxon>Bacillati</taxon>
        <taxon>Actinomycetota</taxon>
        <taxon>Actinomycetes</taxon>
        <taxon>Propionibacteriales</taxon>
        <taxon>Nocardioidaceae</taxon>
        <taxon>Nocardioides</taxon>
    </lineage>
</organism>
<comment type="similarity">
    <text evidence="1">Belongs to the CdaR family.</text>
</comment>
<dbReference type="EMBL" id="WUEK01000002">
    <property type="protein sequence ID" value="MXG88634.1"/>
    <property type="molecule type" value="Genomic_DNA"/>
</dbReference>
<evidence type="ECO:0000313" key="3">
    <source>
        <dbReference type="EMBL" id="MXG88634.1"/>
    </source>
</evidence>
<gene>
    <name evidence="3" type="ORF">GRQ65_03625</name>
</gene>
<proteinExistence type="inferred from homology"/>
<dbReference type="RefSeq" id="WP_160875264.1">
    <property type="nucleotide sequence ID" value="NZ_WUEK01000002.1"/>
</dbReference>
<dbReference type="SMART" id="SM00065">
    <property type="entry name" value="GAF"/>
    <property type="match status" value="1"/>
</dbReference>
<dbReference type="InterPro" id="IPR029016">
    <property type="entry name" value="GAF-like_dom_sf"/>
</dbReference>
<dbReference type="Pfam" id="PF01590">
    <property type="entry name" value="GAF"/>
    <property type="match status" value="1"/>
</dbReference>
<comment type="caution">
    <text evidence="3">The sequence shown here is derived from an EMBL/GenBank/DDBJ whole genome shotgun (WGS) entry which is preliminary data.</text>
</comment>
<dbReference type="Pfam" id="PF17853">
    <property type="entry name" value="GGDEF_2"/>
    <property type="match status" value="1"/>
</dbReference>
<dbReference type="PANTHER" id="PTHR33744:SF1">
    <property type="entry name" value="DNA-BINDING TRANSCRIPTIONAL ACTIVATOR ADER"/>
    <property type="match status" value="1"/>
</dbReference>
<dbReference type="InterPro" id="IPR041522">
    <property type="entry name" value="CdaR_GGDEF"/>
</dbReference>
<dbReference type="InterPro" id="IPR025736">
    <property type="entry name" value="PucR_C-HTH_dom"/>
</dbReference>
<dbReference type="AlphaFoldDB" id="A0A6L7F140"/>
<dbReference type="InterPro" id="IPR003018">
    <property type="entry name" value="GAF"/>
</dbReference>
<sequence>MEHRNDERNAGAERLRPWLEAVAEIARVLNRPASLPEVLDLVAQTAANLLGYDFCAVLLPSADGRVLLITGAHGLSSDYVHQVNAERPVALAVDEAVLAPSSRAFLSGTSVQVPDTLADGAFSPWGGVAREQGYRSMVSVPVKASDTCVATLNCYTREPHRFGPDEEELLALLADQAGVAIETARLREREASTIEDLTSANTAMEAQHQLLARGEAVHEQLTQVALRGGGVTGVAASLADLLGTTVVVTEEPSGVELARAERADVPLVAEDAQARSTPVVLGSDTVARIWVPRGATPLPPLDVRALEHAATVSALEVLRARTALEVEWRVSGEIVADLVTGSSLGMLSVAERAARLGMDLTAPHALVVVQGGGRRAPAARVFSVARSHATRPQPPALVGSVGDDVVLLWPAAGDVTALDSAVELHRQVARLDLADEVVLAVSPACATLTDYPVAYRRARGAATLARARGETGAVASYGSLGLHGLLLQLEDAAELRRFAEEVLAPVREHDRARGTVLELTLRTYLAHDLNTAATAAALFVHANTVGLRVRRIEQLLGVSTGEVRTLAELSVALGADEVADALATPQPAAASR</sequence>
<evidence type="ECO:0000259" key="2">
    <source>
        <dbReference type="SMART" id="SM00065"/>
    </source>
</evidence>
<evidence type="ECO:0000256" key="1">
    <source>
        <dbReference type="ARBA" id="ARBA00006754"/>
    </source>
</evidence>
<accession>A0A6L7F140</accession>
<dbReference type="Pfam" id="PF13556">
    <property type="entry name" value="HTH_30"/>
    <property type="match status" value="1"/>
</dbReference>
<evidence type="ECO:0000313" key="4">
    <source>
        <dbReference type="Proteomes" id="UP000473325"/>
    </source>
</evidence>
<keyword evidence="4" id="KW-1185">Reference proteome</keyword>
<dbReference type="InterPro" id="IPR051448">
    <property type="entry name" value="CdaR-like_regulators"/>
</dbReference>
<feature type="domain" description="GAF" evidence="2">
    <location>
        <begin position="34"/>
        <end position="191"/>
    </location>
</feature>
<dbReference type="PANTHER" id="PTHR33744">
    <property type="entry name" value="CARBOHYDRATE DIACID REGULATOR"/>
    <property type="match status" value="1"/>
</dbReference>